<protein>
    <submittedName>
        <fullName evidence="2">Uncharacterized protein</fullName>
    </submittedName>
</protein>
<gene>
    <name evidence="2" type="ORF">E2C01_026303</name>
</gene>
<keyword evidence="3" id="KW-1185">Reference proteome</keyword>
<dbReference type="EMBL" id="VSRR010002732">
    <property type="protein sequence ID" value="MPC32965.1"/>
    <property type="molecule type" value="Genomic_DNA"/>
</dbReference>
<evidence type="ECO:0000313" key="2">
    <source>
        <dbReference type="EMBL" id="MPC32965.1"/>
    </source>
</evidence>
<sequence>MCGGSALWRWHSGSNGSNNQDRRNEEKENHNKIHGEQKNIRKCKER</sequence>
<organism evidence="2 3">
    <name type="scientific">Portunus trituberculatus</name>
    <name type="common">Swimming crab</name>
    <name type="synonym">Neptunus trituberculatus</name>
    <dbReference type="NCBI Taxonomy" id="210409"/>
    <lineage>
        <taxon>Eukaryota</taxon>
        <taxon>Metazoa</taxon>
        <taxon>Ecdysozoa</taxon>
        <taxon>Arthropoda</taxon>
        <taxon>Crustacea</taxon>
        <taxon>Multicrustacea</taxon>
        <taxon>Malacostraca</taxon>
        <taxon>Eumalacostraca</taxon>
        <taxon>Eucarida</taxon>
        <taxon>Decapoda</taxon>
        <taxon>Pleocyemata</taxon>
        <taxon>Brachyura</taxon>
        <taxon>Eubrachyura</taxon>
        <taxon>Portunoidea</taxon>
        <taxon>Portunidae</taxon>
        <taxon>Portuninae</taxon>
        <taxon>Portunus</taxon>
    </lineage>
</organism>
<dbReference type="AlphaFoldDB" id="A0A5B7EHT7"/>
<dbReference type="Proteomes" id="UP000324222">
    <property type="component" value="Unassembled WGS sequence"/>
</dbReference>
<evidence type="ECO:0000313" key="3">
    <source>
        <dbReference type="Proteomes" id="UP000324222"/>
    </source>
</evidence>
<proteinExistence type="predicted"/>
<reference evidence="2 3" key="1">
    <citation type="submission" date="2019-05" db="EMBL/GenBank/DDBJ databases">
        <title>Another draft genome of Portunus trituberculatus and its Hox gene families provides insights of decapod evolution.</title>
        <authorList>
            <person name="Jeong J.-H."/>
            <person name="Song I."/>
            <person name="Kim S."/>
            <person name="Choi T."/>
            <person name="Kim D."/>
            <person name="Ryu S."/>
            <person name="Kim W."/>
        </authorList>
    </citation>
    <scope>NUCLEOTIDE SEQUENCE [LARGE SCALE GENOMIC DNA]</scope>
    <source>
        <tissue evidence="2">Muscle</tissue>
    </source>
</reference>
<feature type="compositionally biased region" description="Basic and acidic residues" evidence="1">
    <location>
        <begin position="20"/>
        <end position="46"/>
    </location>
</feature>
<feature type="region of interest" description="Disordered" evidence="1">
    <location>
        <begin position="1"/>
        <end position="46"/>
    </location>
</feature>
<name>A0A5B7EHT7_PORTR</name>
<accession>A0A5B7EHT7</accession>
<comment type="caution">
    <text evidence="2">The sequence shown here is derived from an EMBL/GenBank/DDBJ whole genome shotgun (WGS) entry which is preliminary data.</text>
</comment>
<evidence type="ECO:0000256" key="1">
    <source>
        <dbReference type="SAM" id="MobiDB-lite"/>
    </source>
</evidence>